<proteinExistence type="predicted"/>
<name>A0ABS9U4T1_9MICC</name>
<gene>
    <name evidence="3" type="ORF">L0M17_17240</name>
</gene>
<keyword evidence="2" id="KW-1133">Transmembrane helix</keyword>
<keyword evidence="2" id="KW-0812">Transmembrane</keyword>
<sequence>MSSDITDPDGQGEVDRNGVRYALYHRRETYAEKLDRNWAEILQELRILQTGLQLIAGFLLTLPFQNRFSVLDPYEKTLYLALVIIAATALSVVLMPLAVHRRLFRRQVKNRLVTSGAWAAKVGLGLAALLIVGTAALIFDVVLGRIESWIVAGALAALCVVMFLAVPAVVVRTPEPALLPEPEDISHGPDQPAPDQPHGDVIVEAKESPQDD</sequence>
<dbReference type="Proteomes" id="UP001202922">
    <property type="component" value="Unassembled WGS sequence"/>
</dbReference>
<feature type="transmembrane region" description="Helical" evidence="2">
    <location>
        <begin position="77"/>
        <end position="97"/>
    </location>
</feature>
<feature type="region of interest" description="Disordered" evidence="1">
    <location>
        <begin position="180"/>
        <end position="212"/>
    </location>
</feature>
<keyword evidence="2" id="KW-0472">Membrane</keyword>
<reference evidence="3 4" key="1">
    <citation type="submission" date="2022-03" db="EMBL/GenBank/DDBJ databases">
        <title>Sinomonas sp. isolated from a soil.</title>
        <authorList>
            <person name="Han J."/>
            <person name="Kim D.-U."/>
        </authorList>
    </citation>
    <scope>NUCLEOTIDE SEQUENCE [LARGE SCALE GENOMIC DNA]</scope>
    <source>
        <strain evidence="3 4">5-5</strain>
    </source>
</reference>
<feature type="transmembrane region" description="Helical" evidence="2">
    <location>
        <begin position="118"/>
        <end position="143"/>
    </location>
</feature>
<dbReference type="EMBL" id="JAKZBV010000001">
    <property type="protein sequence ID" value="MCH6471693.1"/>
    <property type="molecule type" value="Genomic_DNA"/>
</dbReference>
<feature type="compositionally biased region" description="Basic and acidic residues" evidence="1">
    <location>
        <begin position="197"/>
        <end position="212"/>
    </location>
</feature>
<evidence type="ECO:0000313" key="4">
    <source>
        <dbReference type="Proteomes" id="UP001202922"/>
    </source>
</evidence>
<evidence type="ECO:0000256" key="2">
    <source>
        <dbReference type="SAM" id="Phobius"/>
    </source>
</evidence>
<dbReference type="InterPro" id="IPR046291">
    <property type="entry name" value="DUF6328"/>
</dbReference>
<organism evidence="3 4">
    <name type="scientific">Sinomonas terrae</name>
    <dbReference type="NCBI Taxonomy" id="2908838"/>
    <lineage>
        <taxon>Bacteria</taxon>
        <taxon>Bacillati</taxon>
        <taxon>Actinomycetota</taxon>
        <taxon>Actinomycetes</taxon>
        <taxon>Micrococcales</taxon>
        <taxon>Micrococcaceae</taxon>
        <taxon>Sinomonas</taxon>
    </lineage>
</organism>
<keyword evidence="4" id="KW-1185">Reference proteome</keyword>
<dbReference type="RefSeq" id="WP_241055640.1">
    <property type="nucleotide sequence ID" value="NZ_JAKZBV010000001.1"/>
</dbReference>
<accession>A0ABS9U4T1</accession>
<evidence type="ECO:0000313" key="3">
    <source>
        <dbReference type="EMBL" id="MCH6471693.1"/>
    </source>
</evidence>
<dbReference type="Pfam" id="PF19853">
    <property type="entry name" value="DUF6328"/>
    <property type="match status" value="1"/>
</dbReference>
<evidence type="ECO:0000256" key="1">
    <source>
        <dbReference type="SAM" id="MobiDB-lite"/>
    </source>
</evidence>
<protein>
    <submittedName>
        <fullName evidence="3">DUF6328 family protein</fullName>
    </submittedName>
</protein>
<feature type="transmembrane region" description="Helical" evidence="2">
    <location>
        <begin position="149"/>
        <end position="171"/>
    </location>
</feature>
<comment type="caution">
    <text evidence="3">The sequence shown here is derived from an EMBL/GenBank/DDBJ whole genome shotgun (WGS) entry which is preliminary data.</text>
</comment>